<dbReference type="Proteomes" id="UP000479692">
    <property type="component" value="Unassembled WGS sequence"/>
</dbReference>
<evidence type="ECO:0000256" key="2">
    <source>
        <dbReference type="SAM" id="SignalP"/>
    </source>
</evidence>
<name>A0A7C9HRE8_9GAMM</name>
<proteinExistence type="predicted"/>
<evidence type="ECO:0000313" key="3">
    <source>
        <dbReference type="EMBL" id="MUV13611.1"/>
    </source>
</evidence>
<keyword evidence="4" id="KW-1185">Reference proteome</keyword>
<sequence>MTSRALFCVLMLLGSTSVAARDVHLAGPGGGGGGKGGNIQQCDEVDNAVAAATAKAPAKPRVTASISQPVRSVKSVKALPAARGDTDEDAPRMPTPRWHSFLPGMFR</sequence>
<accession>A0A7C9HRE8</accession>
<evidence type="ECO:0008006" key="5">
    <source>
        <dbReference type="Google" id="ProtNLM"/>
    </source>
</evidence>
<evidence type="ECO:0000313" key="4">
    <source>
        <dbReference type="Proteomes" id="UP000479692"/>
    </source>
</evidence>
<keyword evidence="2" id="KW-0732">Signal</keyword>
<dbReference type="EMBL" id="WOXT01000001">
    <property type="protein sequence ID" value="MUV13611.1"/>
    <property type="molecule type" value="Genomic_DNA"/>
</dbReference>
<feature type="region of interest" description="Disordered" evidence="1">
    <location>
        <begin position="75"/>
        <end position="107"/>
    </location>
</feature>
<evidence type="ECO:0000256" key="1">
    <source>
        <dbReference type="SAM" id="MobiDB-lite"/>
    </source>
</evidence>
<comment type="caution">
    <text evidence="3">The sequence shown here is derived from an EMBL/GenBank/DDBJ whole genome shotgun (WGS) entry which is preliminary data.</text>
</comment>
<feature type="chain" id="PRO_5028986839" description="Secreted protein" evidence="2">
    <location>
        <begin position="21"/>
        <end position="107"/>
    </location>
</feature>
<feature type="signal peptide" evidence="2">
    <location>
        <begin position="1"/>
        <end position="20"/>
    </location>
</feature>
<gene>
    <name evidence="3" type="ORF">GN331_05245</name>
</gene>
<organism evidence="3 4">
    <name type="scientific">Noviluteimonas gilva</name>
    <dbReference type="NCBI Taxonomy" id="2682097"/>
    <lineage>
        <taxon>Bacteria</taxon>
        <taxon>Pseudomonadati</taxon>
        <taxon>Pseudomonadota</taxon>
        <taxon>Gammaproteobacteria</taxon>
        <taxon>Lysobacterales</taxon>
        <taxon>Lysobacteraceae</taxon>
        <taxon>Noviluteimonas</taxon>
    </lineage>
</organism>
<dbReference type="RefSeq" id="WP_156640795.1">
    <property type="nucleotide sequence ID" value="NZ_WOXT01000001.1"/>
</dbReference>
<protein>
    <recommendedName>
        <fullName evidence="5">Secreted protein</fullName>
    </recommendedName>
</protein>
<reference evidence="3 4" key="1">
    <citation type="submission" date="2019-12" db="EMBL/GenBank/DDBJ databases">
        <authorList>
            <person name="Xu J."/>
        </authorList>
    </citation>
    <scope>NUCLEOTIDE SEQUENCE [LARGE SCALE GENOMIC DNA]</scope>
    <source>
        <strain evidence="3 4">HX-5-24</strain>
    </source>
</reference>
<dbReference type="AlphaFoldDB" id="A0A7C9HRE8"/>